<keyword evidence="2" id="KW-1185">Reference proteome</keyword>
<sequence>MKAAVTSIVIPSLEQLPKLAVGENLDYNQLKTLLLVDIRTNAGNLAKEILKIFISNGQVSKENQEKLMEALRSFLGDSSYTIDQLELRAKGSSYQDNIPIAIVERAEIQLQVPSTLEIVIEDK</sequence>
<name>A0A1U7N291_9CYAN</name>
<evidence type="ECO:0000313" key="1">
    <source>
        <dbReference type="EMBL" id="OLT60052.1"/>
    </source>
</evidence>
<organism evidence="1 2">
    <name type="scientific">Moorena bouillonii PNG</name>
    <dbReference type="NCBI Taxonomy" id="568701"/>
    <lineage>
        <taxon>Bacteria</taxon>
        <taxon>Bacillati</taxon>
        <taxon>Cyanobacteriota</taxon>
        <taxon>Cyanophyceae</taxon>
        <taxon>Coleofasciculales</taxon>
        <taxon>Coleofasciculaceae</taxon>
        <taxon>Moorena</taxon>
    </lineage>
</organism>
<evidence type="ECO:0000313" key="2">
    <source>
        <dbReference type="Proteomes" id="UP000186657"/>
    </source>
</evidence>
<dbReference type="EMBL" id="MKZS01000001">
    <property type="protein sequence ID" value="OLT60052.1"/>
    <property type="molecule type" value="Genomic_DNA"/>
</dbReference>
<reference evidence="1 2" key="1">
    <citation type="submission" date="2016-10" db="EMBL/GenBank/DDBJ databases">
        <title>Comparative genomics uncovers the prolific and rare metabolic potential of the cyanobacterial genus Moorea.</title>
        <authorList>
            <person name="Leao T."/>
            <person name="Castelao G."/>
            <person name="Korobeynikov A."/>
            <person name="Monroe E.A."/>
            <person name="Podell S."/>
            <person name="Glukhov E."/>
            <person name="Allen E."/>
            <person name="Gerwick W.H."/>
            <person name="Gerwick L."/>
        </authorList>
    </citation>
    <scope>NUCLEOTIDE SEQUENCE [LARGE SCALE GENOMIC DNA]</scope>
    <source>
        <strain evidence="1 2">PNG5-198</strain>
    </source>
</reference>
<accession>A0A1U7N291</accession>
<dbReference type="AlphaFoldDB" id="A0A1U7N291"/>
<proteinExistence type="predicted"/>
<protein>
    <submittedName>
        <fullName evidence="1">Uncharacterized protein</fullName>
    </submittedName>
</protein>
<comment type="caution">
    <text evidence="1">The sequence shown here is derived from an EMBL/GenBank/DDBJ whole genome shotgun (WGS) entry which is preliminary data.</text>
</comment>
<dbReference type="Proteomes" id="UP000186657">
    <property type="component" value="Unassembled WGS sequence"/>
</dbReference>
<gene>
    <name evidence="1" type="ORF">BJP37_14475</name>
</gene>